<evidence type="ECO:0000313" key="5">
    <source>
        <dbReference type="EMBL" id="MQL97884.1"/>
    </source>
</evidence>
<feature type="region of interest" description="Disordered" evidence="1">
    <location>
        <begin position="161"/>
        <end position="188"/>
    </location>
</feature>
<evidence type="ECO:0008006" key="7">
    <source>
        <dbReference type="Google" id="ProtNLM"/>
    </source>
</evidence>
<feature type="compositionally biased region" description="Low complexity" evidence="1">
    <location>
        <begin position="161"/>
        <end position="172"/>
    </location>
</feature>
<evidence type="ECO:0000256" key="2">
    <source>
        <dbReference type="SAM" id="Phobius"/>
    </source>
</evidence>
<keyword evidence="2" id="KW-1133">Transmembrane helix</keyword>
<dbReference type="OrthoDB" id="1926761at2759"/>
<proteinExistence type="predicted"/>
<keyword evidence="6" id="KW-1185">Reference proteome</keyword>
<dbReference type="AlphaFoldDB" id="A0A843VYC2"/>
<feature type="transmembrane region" description="Helical" evidence="2">
    <location>
        <begin position="90"/>
        <end position="109"/>
    </location>
</feature>
<dbReference type="CDD" id="cd06222">
    <property type="entry name" value="RNase_H_like"/>
    <property type="match status" value="1"/>
</dbReference>
<feature type="region of interest" description="Disordered" evidence="1">
    <location>
        <begin position="202"/>
        <end position="230"/>
    </location>
</feature>
<evidence type="ECO:0000259" key="4">
    <source>
        <dbReference type="Pfam" id="PF14111"/>
    </source>
</evidence>
<reference evidence="5" key="1">
    <citation type="submission" date="2017-07" db="EMBL/GenBank/DDBJ databases">
        <title>Taro Niue Genome Assembly and Annotation.</title>
        <authorList>
            <person name="Atibalentja N."/>
            <person name="Keating K."/>
            <person name="Fields C.J."/>
        </authorList>
    </citation>
    <scope>NUCLEOTIDE SEQUENCE</scope>
    <source>
        <strain evidence="5">Niue_2</strain>
        <tissue evidence="5">Leaf</tissue>
    </source>
</reference>
<name>A0A843VYC2_COLES</name>
<evidence type="ECO:0000259" key="3">
    <source>
        <dbReference type="Pfam" id="PF13456"/>
    </source>
</evidence>
<comment type="caution">
    <text evidence="5">The sequence shown here is derived from an EMBL/GenBank/DDBJ whole genome shotgun (WGS) entry which is preliminary data.</text>
</comment>
<evidence type="ECO:0000313" key="6">
    <source>
        <dbReference type="Proteomes" id="UP000652761"/>
    </source>
</evidence>
<keyword evidence="2" id="KW-0812">Transmembrane</keyword>
<dbReference type="InterPro" id="IPR002156">
    <property type="entry name" value="RNaseH_domain"/>
</dbReference>
<dbReference type="GO" id="GO:0003676">
    <property type="term" value="F:nucleic acid binding"/>
    <property type="evidence" value="ECO:0007669"/>
    <property type="project" value="InterPro"/>
</dbReference>
<feature type="domain" description="DUF4283" evidence="4">
    <location>
        <begin position="295"/>
        <end position="375"/>
    </location>
</feature>
<keyword evidence="2" id="KW-0472">Membrane</keyword>
<dbReference type="Pfam" id="PF13456">
    <property type="entry name" value="RVT_3"/>
    <property type="match status" value="1"/>
</dbReference>
<dbReference type="InterPro" id="IPR040256">
    <property type="entry name" value="At4g02000-like"/>
</dbReference>
<feature type="compositionally biased region" description="Low complexity" evidence="1">
    <location>
        <begin position="202"/>
        <end position="216"/>
    </location>
</feature>
<evidence type="ECO:0000256" key="1">
    <source>
        <dbReference type="SAM" id="MobiDB-lite"/>
    </source>
</evidence>
<feature type="domain" description="RNase H type-1" evidence="3">
    <location>
        <begin position="847"/>
        <end position="921"/>
    </location>
</feature>
<dbReference type="InterPro" id="IPR012337">
    <property type="entry name" value="RNaseH-like_sf"/>
</dbReference>
<dbReference type="PANTHER" id="PTHR31286">
    <property type="entry name" value="GLYCINE-RICH CELL WALL STRUCTURAL PROTEIN 1.8-LIKE"/>
    <property type="match status" value="1"/>
</dbReference>
<dbReference type="InterPro" id="IPR044730">
    <property type="entry name" value="RNase_H-like_dom_plant"/>
</dbReference>
<dbReference type="Proteomes" id="UP000652761">
    <property type="component" value="Unassembled WGS sequence"/>
</dbReference>
<organism evidence="5 6">
    <name type="scientific">Colocasia esculenta</name>
    <name type="common">Wild taro</name>
    <name type="synonym">Arum esculentum</name>
    <dbReference type="NCBI Taxonomy" id="4460"/>
    <lineage>
        <taxon>Eukaryota</taxon>
        <taxon>Viridiplantae</taxon>
        <taxon>Streptophyta</taxon>
        <taxon>Embryophyta</taxon>
        <taxon>Tracheophyta</taxon>
        <taxon>Spermatophyta</taxon>
        <taxon>Magnoliopsida</taxon>
        <taxon>Liliopsida</taxon>
        <taxon>Araceae</taxon>
        <taxon>Aroideae</taxon>
        <taxon>Colocasieae</taxon>
        <taxon>Colocasia</taxon>
    </lineage>
</organism>
<dbReference type="Gene3D" id="3.30.420.10">
    <property type="entry name" value="Ribonuclease H-like superfamily/Ribonuclease H"/>
    <property type="match status" value="1"/>
</dbReference>
<dbReference type="EMBL" id="NMUH01002113">
    <property type="protein sequence ID" value="MQL97884.1"/>
    <property type="molecule type" value="Genomic_DNA"/>
</dbReference>
<dbReference type="GO" id="GO:0004523">
    <property type="term" value="F:RNA-DNA hybrid ribonuclease activity"/>
    <property type="evidence" value="ECO:0007669"/>
    <property type="project" value="InterPro"/>
</dbReference>
<sequence length="930" mass="101106">MLWSAKDMECVDATSKCVDTLSQTGIIGSLGRVTSVDTTSDSVDTLSRTAKQVFWELDLVSTLLEPVSTLPCRPTRLDLPLDQHCCNHELLLFFYFFFSFFFSFFFPWWRCSAPLDEDALFPLKSPFSRMVLLECVDTTSECVDTLSQTGIIGSLGRVTSVDTTSGSVDTLSRTAKQNSRERSSGPPRVFWWRCRPSAAMAVAGGPSAPSAPGLSSEDQRPDGLVDGPTPALTLGSLAPAAAPALDGGLSFARVVAASLVLPDVPTTVHEPAFTDKGEPAVFFSREEMEVSLVPFKFSVVAKTAYGRPPIPEICSHLISRCGIKDSFLISALANWHLLLRFKSQDDYLRVLLRESLHVQGKLFRFFKWSPLFKLSEEPSIIPVWIDFPALLVSLFQKNLLSSIAANVGPVLQIAHTTELLINTKAARVCVELDLLKPRPDRIWIGMGDLGGFWQEVAYLNLPKYCCVCRRIRHDRQKCRSVKDQAPVARVPPVTNAAPLPTKVWVPVAADVHKNVHGIPMHDVPIFAHEGSTSTAVHGECVGEVRITPGCGELIASHDRQRKDVPVSQGESSHQDQDVHGCNSGAVLLQGSALELGSPSLALHGNPLEGSQDDGHAARAACGSGMVGDAGTLVGTDTHDYQDCSDGLVQSHGRGVECGLDMISLAAVDDCLMPLNSVVLVDRPRRDPVITRARARSEERGDGSSVNFYKDTWIGPSPLIHVLRGNPSLAQESHNIMINEMVLDINNPVWSFLNVSPSYVHSLLSTSQDKFIWAANPQGNFTVKSAYDLDVSHGVSRGAWAKLWHHAIPPRAAMFAWHLLHRAVPVLARIKLPVLVKWTPPQVDFCLNVDGASNGNPGYCGGGGCIRDSHGNFICGFAFFYGSGSSILAEARALHDGLQLAINRQLQISVVFSDSATLLRAIAAGCVPHWV</sequence>
<feature type="region of interest" description="Disordered" evidence="1">
    <location>
        <begin position="559"/>
        <end position="579"/>
    </location>
</feature>
<dbReference type="SUPFAM" id="SSF53098">
    <property type="entry name" value="Ribonuclease H-like"/>
    <property type="match status" value="1"/>
</dbReference>
<protein>
    <recommendedName>
        <fullName evidence="7">DUF4283 domain-containing protein</fullName>
    </recommendedName>
</protein>
<dbReference type="InterPro" id="IPR036397">
    <property type="entry name" value="RNaseH_sf"/>
</dbReference>
<dbReference type="Pfam" id="PF14111">
    <property type="entry name" value="DUF4283"/>
    <property type="match status" value="1"/>
</dbReference>
<dbReference type="PANTHER" id="PTHR31286:SF180">
    <property type="entry name" value="OS10G0362600 PROTEIN"/>
    <property type="match status" value="1"/>
</dbReference>
<accession>A0A843VYC2</accession>
<gene>
    <name evidence="5" type="ORF">Taro_030581</name>
</gene>
<dbReference type="InterPro" id="IPR025558">
    <property type="entry name" value="DUF4283"/>
</dbReference>